<evidence type="ECO:0000313" key="2">
    <source>
        <dbReference type="EMBL" id="CAA2978049.1"/>
    </source>
</evidence>
<reference evidence="2 3" key="1">
    <citation type="submission" date="2019-12" db="EMBL/GenBank/DDBJ databases">
        <authorList>
            <person name="Alioto T."/>
            <person name="Alioto T."/>
            <person name="Gomez Garrido J."/>
        </authorList>
    </citation>
    <scope>NUCLEOTIDE SEQUENCE [LARGE SCALE GENOMIC DNA]</scope>
</reference>
<accession>A0A8S0REQ8</accession>
<protein>
    <submittedName>
        <fullName evidence="2">Uncharacterized protein</fullName>
    </submittedName>
</protein>
<evidence type="ECO:0000256" key="1">
    <source>
        <dbReference type="SAM" id="Phobius"/>
    </source>
</evidence>
<keyword evidence="1" id="KW-1133">Transmembrane helix</keyword>
<feature type="transmembrane region" description="Helical" evidence="1">
    <location>
        <begin position="21"/>
        <end position="38"/>
    </location>
</feature>
<dbReference type="AlphaFoldDB" id="A0A8S0REQ8"/>
<comment type="caution">
    <text evidence="2">The sequence shown here is derived from an EMBL/GenBank/DDBJ whole genome shotgun (WGS) entry which is preliminary data.</text>
</comment>
<proteinExistence type="predicted"/>
<dbReference type="Gramene" id="OE9A083096T1">
    <property type="protein sequence ID" value="OE9A083096C1"/>
    <property type="gene ID" value="OE9A083096"/>
</dbReference>
<keyword evidence="1" id="KW-0472">Membrane</keyword>
<keyword evidence="3" id="KW-1185">Reference proteome</keyword>
<gene>
    <name evidence="2" type="ORF">OLEA9_A083096</name>
</gene>
<dbReference type="EMBL" id="CACTIH010003615">
    <property type="protein sequence ID" value="CAA2978049.1"/>
    <property type="molecule type" value="Genomic_DNA"/>
</dbReference>
<name>A0A8S0REQ8_OLEEU</name>
<dbReference type="OrthoDB" id="777275at2759"/>
<sequence>MKDEEKKTTFRQRRRGLYNPFLVKLLSFVMIVCIQPINEVIDEKKNIQKGLSDIDIVQLSRMPSLGRDTMWDALLVSDS</sequence>
<organism evidence="2 3">
    <name type="scientific">Olea europaea subsp. europaea</name>
    <dbReference type="NCBI Taxonomy" id="158383"/>
    <lineage>
        <taxon>Eukaryota</taxon>
        <taxon>Viridiplantae</taxon>
        <taxon>Streptophyta</taxon>
        <taxon>Embryophyta</taxon>
        <taxon>Tracheophyta</taxon>
        <taxon>Spermatophyta</taxon>
        <taxon>Magnoliopsida</taxon>
        <taxon>eudicotyledons</taxon>
        <taxon>Gunneridae</taxon>
        <taxon>Pentapetalae</taxon>
        <taxon>asterids</taxon>
        <taxon>lamiids</taxon>
        <taxon>Lamiales</taxon>
        <taxon>Oleaceae</taxon>
        <taxon>Oleeae</taxon>
        <taxon>Olea</taxon>
    </lineage>
</organism>
<evidence type="ECO:0000313" key="3">
    <source>
        <dbReference type="Proteomes" id="UP000594638"/>
    </source>
</evidence>
<dbReference type="Proteomes" id="UP000594638">
    <property type="component" value="Unassembled WGS sequence"/>
</dbReference>
<keyword evidence="1" id="KW-0812">Transmembrane</keyword>